<comment type="caution">
    <text evidence="2">The sequence shown here is derived from an EMBL/GenBank/DDBJ whole genome shotgun (WGS) entry which is preliminary data.</text>
</comment>
<feature type="domain" description="Immunity MXAN-0049 protein" evidence="1">
    <location>
        <begin position="79"/>
        <end position="162"/>
    </location>
</feature>
<organism evidence="2 3">
    <name type="scientific">Ottowia cancrivicina</name>
    <dbReference type="NCBI Taxonomy" id="3040346"/>
    <lineage>
        <taxon>Bacteria</taxon>
        <taxon>Pseudomonadati</taxon>
        <taxon>Pseudomonadota</taxon>
        <taxon>Betaproteobacteria</taxon>
        <taxon>Burkholderiales</taxon>
        <taxon>Comamonadaceae</taxon>
        <taxon>Ottowia</taxon>
    </lineage>
</organism>
<name>A0AAW6RQ20_9BURK</name>
<dbReference type="InterPro" id="IPR012433">
    <property type="entry name" value="Imm11"/>
</dbReference>
<feature type="non-terminal residue" evidence="2">
    <location>
        <position position="1"/>
    </location>
</feature>
<protein>
    <recommendedName>
        <fullName evidence="1">Immunity MXAN-0049 protein domain-containing protein</fullName>
    </recommendedName>
</protein>
<evidence type="ECO:0000313" key="2">
    <source>
        <dbReference type="EMBL" id="MDG9700626.1"/>
    </source>
</evidence>
<reference evidence="2 3" key="1">
    <citation type="submission" date="2023-04" db="EMBL/GenBank/DDBJ databases">
        <title>Ottowia paracancer sp. nov., isolated from human stomach.</title>
        <authorList>
            <person name="Song Y."/>
        </authorList>
    </citation>
    <scope>NUCLEOTIDE SEQUENCE [LARGE SCALE GENOMIC DNA]</scope>
    <source>
        <strain evidence="2 3">10c7w1</strain>
    </source>
</reference>
<dbReference type="AlphaFoldDB" id="A0AAW6RQ20"/>
<dbReference type="Proteomes" id="UP001237156">
    <property type="component" value="Unassembled WGS sequence"/>
</dbReference>
<evidence type="ECO:0000313" key="3">
    <source>
        <dbReference type="Proteomes" id="UP001237156"/>
    </source>
</evidence>
<sequence>DKWLSPRDRFNLFDGTPRNGKYPVPQGIRNRIGKEKRSNVLPDFTHIGLTPIPTFSERAVQALGDMLSRNGELAPIKMNEAMQYYGFNPTRIVDVVDEEKSTIAYFSDGGLMDIDHYVLRPDVKELPPIFRIPQLVENTTYVSDEFIARVNECKLTGFRFQPLP</sequence>
<keyword evidence="3" id="KW-1185">Reference proteome</keyword>
<accession>A0AAW6RQ20</accession>
<dbReference type="RefSeq" id="WP_279525303.1">
    <property type="nucleotide sequence ID" value="NZ_JARVII010000078.1"/>
</dbReference>
<proteinExistence type="predicted"/>
<evidence type="ECO:0000259" key="1">
    <source>
        <dbReference type="Pfam" id="PF07791"/>
    </source>
</evidence>
<gene>
    <name evidence="2" type="ORF">QB898_13120</name>
</gene>
<dbReference type="Pfam" id="PF07791">
    <property type="entry name" value="Imm11"/>
    <property type="match status" value="1"/>
</dbReference>
<dbReference type="EMBL" id="JARVII010000078">
    <property type="protein sequence ID" value="MDG9700626.1"/>
    <property type="molecule type" value="Genomic_DNA"/>
</dbReference>